<evidence type="ECO:0000256" key="14">
    <source>
        <dbReference type="ARBA" id="ARBA00045720"/>
    </source>
</evidence>
<dbReference type="PANTHER" id="PTHR46594">
    <property type="entry name" value="P-TYPE CATION-TRANSPORTING ATPASE"/>
    <property type="match status" value="1"/>
</dbReference>
<dbReference type="Pfam" id="PF00403">
    <property type="entry name" value="HMA"/>
    <property type="match status" value="1"/>
</dbReference>
<dbReference type="PANTHER" id="PTHR46594:SF4">
    <property type="entry name" value="P-TYPE CATION-TRANSPORTING ATPASE"/>
    <property type="match status" value="1"/>
</dbReference>
<dbReference type="Gene3D" id="3.30.70.100">
    <property type="match status" value="1"/>
</dbReference>
<evidence type="ECO:0000256" key="1">
    <source>
        <dbReference type="ARBA" id="ARBA00004429"/>
    </source>
</evidence>
<dbReference type="NCBIfam" id="NF033556">
    <property type="entry name" value="MerTP_fusion"/>
    <property type="match status" value="1"/>
</dbReference>
<evidence type="ECO:0000256" key="10">
    <source>
        <dbReference type="ARBA" id="ARBA00022914"/>
    </source>
</evidence>
<sequence>METNKFFRNSAIVTALLASLCCITPVLAILGGLSGIASTFSFLEPLRPYFIAFTVIILGYAFYSAYKPKKKDEIECACEDNTSDKKVSLINSKKFLWIITVVSALLITFPYYSQAFFPNDTKNLIVVQSNNILKAKLEIEGMTCTSCEQSVDYALKSEKGVLNAESSYKTGIAYVEFNNTKVKPEQLKKAVENKVGYKVKKIQIINEKEN</sequence>
<evidence type="ECO:0000313" key="18">
    <source>
        <dbReference type="Proteomes" id="UP001221302"/>
    </source>
</evidence>
<evidence type="ECO:0000256" key="8">
    <source>
        <dbReference type="ARBA" id="ARBA00022692"/>
    </source>
</evidence>
<dbReference type="AlphaFoldDB" id="A0AAE3P3U5"/>
<evidence type="ECO:0000256" key="15">
    <source>
        <dbReference type="SAM" id="Phobius"/>
    </source>
</evidence>
<dbReference type="RefSeq" id="WP_321536454.1">
    <property type="nucleotide sequence ID" value="NZ_JARGDL010000017.1"/>
</dbReference>
<gene>
    <name evidence="17" type="primary">merTP</name>
    <name evidence="17" type="ORF">P0M35_11020</name>
</gene>
<name>A0AAE3P3U5_9BACT</name>
<organism evidence="17 18">
    <name type="scientific">Stygiobacter electus</name>
    <dbReference type="NCBI Taxonomy" id="3032292"/>
    <lineage>
        <taxon>Bacteria</taxon>
        <taxon>Pseudomonadati</taxon>
        <taxon>Ignavibacteriota</taxon>
        <taxon>Ignavibacteria</taxon>
        <taxon>Ignavibacteriales</taxon>
        <taxon>Melioribacteraceae</taxon>
        <taxon>Stygiobacter</taxon>
    </lineage>
</organism>
<evidence type="ECO:0000256" key="7">
    <source>
        <dbReference type="ARBA" id="ARBA00022519"/>
    </source>
</evidence>
<evidence type="ECO:0000259" key="16">
    <source>
        <dbReference type="PROSITE" id="PS50846"/>
    </source>
</evidence>
<dbReference type="GO" id="GO:0005886">
    <property type="term" value="C:plasma membrane"/>
    <property type="evidence" value="ECO:0007669"/>
    <property type="project" value="UniProtKB-SubCell"/>
</dbReference>
<evidence type="ECO:0000256" key="4">
    <source>
        <dbReference type="ARBA" id="ARBA00022448"/>
    </source>
</evidence>
<comment type="function">
    <text evidence="14">Involved in mercury resistance. Probably transfers a mercuric ion from the periplasmic Hg(2+)-binding protein MerP to the cytoplasmic mercuric reductase MerA.</text>
</comment>
<keyword evidence="5" id="KW-0475">Mercuric resistance</keyword>
<feature type="domain" description="HMA" evidence="16">
    <location>
        <begin position="133"/>
        <end position="199"/>
    </location>
</feature>
<dbReference type="InterPro" id="IPR003457">
    <property type="entry name" value="Transprt_MerT"/>
</dbReference>
<dbReference type="EMBL" id="JARGDL010000017">
    <property type="protein sequence ID" value="MDF1612683.1"/>
    <property type="molecule type" value="Genomic_DNA"/>
</dbReference>
<evidence type="ECO:0000256" key="13">
    <source>
        <dbReference type="ARBA" id="ARBA00030934"/>
    </source>
</evidence>
<keyword evidence="18" id="KW-1185">Reference proteome</keyword>
<evidence type="ECO:0000256" key="12">
    <source>
        <dbReference type="ARBA" id="ARBA00023136"/>
    </source>
</evidence>
<dbReference type="InterPro" id="IPR036163">
    <property type="entry name" value="HMA_dom_sf"/>
</dbReference>
<protein>
    <recommendedName>
        <fullName evidence="3">Mercuric transport protein MerT</fullName>
    </recommendedName>
    <alternativeName>
        <fullName evidence="13">Mercury ion transport protein</fullName>
    </alternativeName>
</protein>
<feature type="transmembrane region" description="Helical" evidence="15">
    <location>
        <begin position="49"/>
        <end position="66"/>
    </location>
</feature>
<dbReference type="Gene3D" id="1.10.287.910">
    <property type="entry name" value="bacterial mercury transporter, merf"/>
    <property type="match status" value="1"/>
</dbReference>
<evidence type="ECO:0000256" key="9">
    <source>
        <dbReference type="ARBA" id="ARBA00022723"/>
    </source>
</evidence>
<dbReference type="Pfam" id="PF02411">
    <property type="entry name" value="MerT"/>
    <property type="match status" value="1"/>
</dbReference>
<keyword evidence="4" id="KW-0813">Transport</keyword>
<comment type="similarity">
    <text evidence="2">Belongs to the MerT family.</text>
</comment>
<keyword evidence="9" id="KW-0479">Metal-binding</keyword>
<dbReference type="InterPro" id="IPR006121">
    <property type="entry name" value="HMA_dom"/>
</dbReference>
<dbReference type="GO" id="GO:0015097">
    <property type="term" value="F:mercury ion transmembrane transporter activity"/>
    <property type="evidence" value="ECO:0007669"/>
    <property type="project" value="InterPro"/>
</dbReference>
<evidence type="ECO:0000256" key="3">
    <source>
        <dbReference type="ARBA" id="ARBA00017053"/>
    </source>
</evidence>
<accession>A0AAE3P3U5</accession>
<evidence type="ECO:0000256" key="11">
    <source>
        <dbReference type="ARBA" id="ARBA00022989"/>
    </source>
</evidence>
<keyword evidence="8 15" id="KW-0812">Transmembrane</keyword>
<dbReference type="GO" id="GO:0046872">
    <property type="term" value="F:metal ion binding"/>
    <property type="evidence" value="ECO:0007669"/>
    <property type="project" value="UniProtKB-KW"/>
</dbReference>
<comment type="caution">
    <text evidence="17">The sequence shown here is derived from an EMBL/GenBank/DDBJ whole genome shotgun (WGS) entry which is preliminary data.</text>
</comment>
<keyword evidence="7" id="KW-0997">Cell inner membrane</keyword>
<keyword evidence="11 15" id="KW-1133">Transmembrane helix</keyword>
<feature type="transmembrane region" description="Helical" evidence="15">
    <location>
        <begin position="12"/>
        <end position="37"/>
    </location>
</feature>
<dbReference type="Proteomes" id="UP001221302">
    <property type="component" value="Unassembled WGS sequence"/>
</dbReference>
<dbReference type="SUPFAM" id="SSF55008">
    <property type="entry name" value="HMA, heavy metal-associated domain"/>
    <property type="match status" value="1"/>
</dbReference>
<evidence type="ECO:0000313" key="17">
    <source>
        <dbReference type="EMBL" id="MDF1612683.1"/>
    </source>
</evidence>
<keyword evidence="10" id="KW-0476">Mercury</keyword>
<evidence type="ECO:0000256" key="5">
    <source>
        <dbReference type="ARBA" id="ARBA00022466"/>
    </source>
</evidence>
<evidence type="ECO:0000256" key="6">
    <source>
        <dbReference type="ARBA" id="ARBA00022475"/>
    </source>
</evidence>
<comment type="subcellular location">
    <subcellularLocation>
        <location evidence="1">Cell inner membrane</location>
        <topology evidence="1">Multi-pass membrane protein</topology>
    </subcellularLocation>
</comment>
<dbReference type="CDD" id="cd00371">
    <property type="entry name" value="HMA"/>
    <property type="match status" value="1"/>
</dbReference>
<dbReference type="PROSITE" id="PS50846">
    <property type="entry name" value="HMA_2"/>
    <property type="match status" value="1"/>
</dbReference>
<dbReference type="FunFam" id="3.30.70.100:FF:000001">
    <property type="entry name" value="ATPase copper transporting beta"/>
    <property type="match status" value="1"/>
</dbReference>
<keyword evidence="6" id="KW-1003">Cell membrane</keyword>
<keyword evidence="12 15" id="KW-0472">Membrane</keyword>
<reference evidence="17" key="1">
    <citation type="submission" date="2023-03" db="EMBL/GenBank/DDBJ databases">
        <title>Stygiobacter electus gen. nov., sp. nov., facultatively anaerobic thermotolerant bacterium of the class Ignavibacteria from a well of Yessentuki mineral water deposit.</title>
        <authorList>
            <person name="Podosokorskaya O.A."/>
            <person name="Elcheninov A.G."/>
            <person name="Petrova N.F."/>
            <person name="Zavarzina D.G."/>
            <person name="Kublanov I.V."/>
            <person name="Merkel A.Y."/>
        </authorList>
    </citation>
    <scope>NUCLEOTIDE SEQUENCE</scope>
    <source>
        <strain evidence="17">09-Me</strain>
    </source>
</reference>
<proteinExistence type="inferred from homology"/>
<feature type="transmembrane region" description="Helical" evidence="15">
    <location>
        <begin position="95"/>
        <end position="113"/>
    </location>
</feature>
<evidence type="ECO:0000256" key="2">
    <source>
        <dbReference type="ARBA" id="ARBA00008224"/>
    </source>
</evidence>